<proteinExistence type="predicted"/>
<dbReference type="Pfam" id="PF12265">
    <property type="entry name" value="CAF1C_H4-bd"/>
    <property type="match status" value="1"/>
</dbReference>
<dbReference type="InterPro" id="IPR022052">
    <property type="entry name" value="Histone-bd_RBBP4-like_N"/>
</dbReference>
<dbReference type="SMART" id="SM00320">
    <property type="entry name" value="WD40"/>
    <property type="match status" value="2"/>
</dbReference>
<evidence type="ECO:0000313" key="6">
    <source>
        <dbReference type="EMBL" id="CDJ70365.1"/>
    </source>
</evidence>
<feature type="domain" description="Histone-binding protein RBBP4-like N-terminal" evidence="5">
    <location>
        <begin position="120"/>
        <end position="186"/>
    </location>
</feature>
<reference evidence="6" key="1">
    <citation type="submission" date="2013-10" db="EMBL/GenBank/DDBJ databases">
        <title>Genomic analysis of the causative agents of coccidiosis in chickens.</title>
        <authorList>
            <person name="Reid A.J."/>
            <person name="Blake D."/>
            <person name="Billington K."/>
            <person name="Browne H."/>
            <person name="Dunn M."/>
            <person name="Hung S."/>
            <person name="Kawahara F."/>
            <person name="Miranda-Saavedra D."/>
            <person name="Mourier T."/>
            <person name="Nagra H."/>
            <person name="Otto T.D."/>
            <person name="Rawlings N."/>
            <person name="Sanchez A."/>
            <person name="Sanders M."/>
            <person name="Subramaniam C."/>
            <person name="Tay Y."/>
            <person name="Dear P."/>
            <person name="Doerig C."/>
            <person name="Gruber A."/>
            <person name="Parkinson J."/>
            <person name="Shirley M."/>
            <person name="Wan K.L."/>
            <person name="Berriman M."/>
            <person name="Tomley F."/>
            <person name="Pain A."/>
        </authorList>
    </citation>
    <scope>NUCLEOTIDE SEQUENCE [LARGE SCALE GENOMIC DNA]</scope>
    <source>
        <strain evidence="6">Houghton</strain>
    </source>
</reference>
<keyword evidence="2" id="KW-0677">Repeat</keyword>
<evidence type="ECO:0000259" key="5">
    <source>
        <dbReference type="Pfam" id="PF12265"/>
    </source>
</evidence>
<dbReference type="OrthoDB" id="2161379at2759"/>
<protein>
    <submittedName>
        <fullName evidence="6">Wd repeat protein, putative</fullName>
    </submittedName>
</protein>
<dbReference type="Gene3D" id="2.130.10.10">
    <property type="entry name" value="YVTN repeat-like/Quinoprotein amine dehydrogenase"/>
    <property type="match status" value="2"/>
</dbReference>
<evidence type="ECO:0000256" key="3">
    <source>
        <dbReference type="SAM" id="Coils"/>
    </source>
</evidence>
<dbReference type="AlphaFoldDB" id="U6N6P2"/>
<dbReference type="GO" id="GO:0005730">
    <property type="term" value="C:nucleolus"/>
    <property type="evidence" value="ECO:0007669"/>
    <property type="project" value="TreeGrafter"/>
</dbReference>
<dbReference type="EMBL" id="HG725938">
    <property type="protein sequence ID" value="CDJ70365.1"/>
    <property type="molecule type" value="Genomic_DNA"/>
</dbReference>
<dbReference type="GO" id="GO:0042254">
    <property type="term" value="P:ribosome biogenesis"/>
    <property type="evidence" value="ECO:0007669"/>
    <property type="project" value="TreeGrafter"/>
</dbReference>
<keyword evidence="7" id="KW-1185">Reference proteome</keyword>
<dbReference type="InterPro" id="IPR051972">
    <property type="entry name" value="Glutamate-rich_WD_repeat"/>
</dbReference>
<feature type="coiled-coil region" evidence="3">
    <location>
        <begin position="428"/>
        <end position="458"/>
    </location>
</feature>
<feature type="compositionally biased region" description="Low complexity" evidence="4">
    <location>
        <begin position="46"/>
        <end position="78"/>
    </location>
</feature>
<feature type="compositionally biased region" description="Acidic residues" evidence="4">
    <location>
        <begin position="79"/>
        <end position="103"/>
    </location>
</feature>
<dbReference type="InterPro" id="IPR015943">
    <property type="entry name" value="WD40/YVTN_repeat-like_dom_sf"/>
</dbReference>
<evidence type="ECO:0000256" key="2">
    <source>
        <dbReference type="ARBA" id="ARBA00022737"/>
    </source>
</evidence>
<dbReference type="InterPro" id="IPR001680">
    <property type="entry name" value="WD40_rpt"/>
</dbReference>
<keyword evidence="3" id="KW-0175">Coiled coil</keyword>
<dbReference type="PANTHER" id="PTHR45903">
    <property type="entry name" value="GLUTAMATE-RICH WD REPEAT-CONTAINING PROTEIN 1"/>
    <property type="match status" value="1"/>
</dbReference>
<feature type="compositionally biased region" description="Acidic residues" evidence="4">
    <location>
        <begin position="18"/>
        <end position="45"/>
    </location>
</feature>
<keyword evidence="1" id="KW-0853">WD repeat</keyword>
<evidence type="ECO:0000256" key="4">
    <source>
        <dbReference type="SAM" id="MobiDB-lite"/>
    </source>
</evidence>
<sequence>MSEPKRQKGTKGKRAPEAEEEPEKELENGLEFEDPYGDDLDEEEQQQLQQLLRKQQKKQSSSSSSSSSSSKRAAAAAAEDQEDEWSDVSDAEEMQTDEDEENEQPVKVWRPGVDTLGEGEVLECDSSAYELLHRLQTAWPCLSFDFIPDQLGAARTRCPHTCYAVGGTQSDGKENCLYIMKWDRLHKTQHDDSSSLSGESGAGNTPALVNSLLTSLCNISPFFRSDEDDNGEDAKLDFRLIAHKGAVNRIRCCPQARMPRLVAAWSDLGVVGVWDIEKHLKRLDEPGAAGPPPDPHQKPTFEFKGHGTEGFAMDWNPLHGAGNTPALVNSLLTSLCNISPFFRCVEWHPSEEGVFAAASLDDSLTFWDLSVEREEPTEVQTAAVPEQLMFVHGGQQQISEFHFHPQIPGPQFVLDWFSQAKLQQQHLQQQHLQERQLQQQQLQQLQQQQLQQQQLQQLHLMFKTL</sequence>
<feature type="region of interest" description="Disordered" evidence="4">
    <location>
        <begin position="284"/>
        <end position="303"/>
    </location>
</feature>
<dbReference type="GeneID" id="25478425"/>
<name>U6N6P2_9EIME</name>
<reference evidence="6" key="2">
    <citation type="submission" date="2013-10" db="EMBL/GenBank/DDBJ databases">
        <authorList>
            <person name="Aslett M."/>
        </authorList>
    </citation>
    <scope>NUCLEOTIDE SEQUENCE [LARGE SCALE GENOMIC DNA]</scope>
    <source>
        <strain evidence="6">Houghton</strain>
    </source>
</reference>
<dbReference type="InterPro" id="IPR036322">
    <property type="entry name" value="WD40_repeat_dom_sf"/>
</dbReference>
<dbReference type="RefSeq" id="XP_013438831.1">
    <property type="nucleotide sequence ID" value="XM_013583377.1"/>
</dbReference>
<dbReference type="SUPFAM" id="SSF50978">
    <property type="entry name" value="WD40 repeat-like"/>
    <property type="match status" value="1"/>
</dbReference>
<organism evidence="6 7">
    <name type="scientific">Eimeria necatrix</name>
    <dbReference type="NCBI Taxonomy" id="51315"/>
    <lineage>
        <taxon>Eukaryota</taxon>
        <taxon>Sar</taxon>
        <taxon>Alveolata</taxon>
        <taxon>Apicomplexa</taxon>
        <taxon>Conoidasida</taxon>
        <taxon>Coccidia</taxon>
        <taxon>Eucoccidiorida</taxon>
        <taxon>Eimeriorina</taxon>
        <taxon>Eimeriidae</taxon>
        <taxon>Eimeria</taxon>
    </lineage>
</organism>
<evidence type="ECO:0000256" key="1">
    <source>
        <dbReference type="ARBA" id="ARBA00022574"/>
    </source>
</evidence>
<gene>
    <name evidence="6" type="ORF">ENH_00082960</name>
</gene>
<dbReference type="Proteomes" id="UP000030754">
    <property type="component" value="Unassembled WGS sequence"/>
</dbReference>
<accession>U6N6P2</accession>
<dbReference type="PANTHER" id="PTHR45903:SF1">
    <property type="entry name" value="GLUTAMATE-RICH WD REPEAT-CONTAINING PROTEIN 1"/>
    <property type="match status" value="1"/>
</dbReference>
<dbReference type="VEuPathDB" id="ToxoDB:ENH_00082960"/>
<feature type="region of interest" description="Disordered" evidence="4">
    <location>
        <begin position="1"/>
        <end position="109"/>
    </location>
</feature>
<evidence type="ECO:0000313" key="7">
    <source>
        <dbReference type="Proteomes" id="UP000030754"/>
    </source>
</evidence>